<keyword evidence="2 6" id="KW-0436">Ligase</keyword>
<proteinExistence type="inferred from homology"/>
<dbReference type="InterPro" id="IPR025110">
    <property type="entry name" value="AMP-bd_C"/>
</dbReference>
<gene>
    <name evidence="6" type="ORF">AC244_32745</name>
</gene>
<dbReference type="Gene3D" id="3.40.50.12780">
    <property type="entry name" value="N-terminal domain of ligase-like"/>
    <property type="match status" value="1"/>
</dbReference>
<reference evidence="7" key="1">
    <citation type="submission" date="2015-07" db="EMBL/GenBank/DDBJ databases">
        <title>Whole genome sequence of an Ensifer adhaerens strain isolated from a cave pool in the Wind Cave National Park.</title>
        <authorList>
            <person name="Eng W.W.H."/>
            <person name="Gan H.M."/>
            <person name="Barton H.A."/>
            <person name="Savka M.A."/>
        </authorList>
    </citation>
    <scope>NUCLEOTIDE SEQUENCE [LARGE SCALE GENOMIC DNA]</scope>
    <source>
        <strain evidence="7">SD006</strain>
    </source>
</reference>
<dbReference type="PANTHER" id="PTHR43201:SF5">
    <property type="entry name" value="MEDIUM-CHAIN ACYL-COA LIGASE ACSF2, MITOCHONDRIAL"/>
    <property type="match status" value="1"/>
</dbReference>
<dbReference type="InterPro" id="IPR042099">
    <property type="entry name" value="ANL_N_sf"/>
</dbReference>
<dbReference type="GO" id="GO:0031956">
    <property type="term" value="F:medium-chain fatty acid-CoA ligase activity"/>
    <property type="evidence" value="ECO:0007669"/>
    <property type="project" value="TreeGrafter"/>
</dbReference>
<evidence type="ECO:0000313" key="7">
    <source>
        <dbReference type="Proteomes" id="UP000037425"/>
    </source>
</evidence>
<dbReference type="GO" id="GO:0006631">
    <property type="term" value="P:fatty acid metabolic process"/>
    <property type="evidence" value="ECO:0007669"/>
    <property type="project" value="TreeGrafter"/>
</dbReference>
<dbReference type="PANTHER" id="PTHR43201">
    <property type="entry name" value="ACYL-COA SYNTHETASE"/>
    <property type="match status" value="1"/>
</dbReference>
<dbReference type="Pfam" id="PF13193">
    <property type="entry name" value="AMP-binding_C"/>
    <property type="match status" value="1"/>
</dbReference>
<accession>A0A0L8BE13</accession>
<dbReference type="RefSeq" id="WP_053252981.1">
    <property type="nucleotide sequence ID" value="NZ_LGAP01000045.1"/>
</dbReference>
<dbReference type="InterPro" id="IPR020845">
    <property type="entry name" value="AMP-binding_CS"/>
</dbReference>
<protein>
    <submittedName>
        <fullName evidence="6">Long-chain fatty acid--CoA ligase</fullName>
    </submittedName>
</protein>
<evidence type="ECO:0000313" key="6">
    <source>
        <dbReference type="EMBL" id="KOF12921.1"/>
    </source>
</evidence>
<dbReference type="SUPFAM" id="SSF56801">
    <property type="entry name" value="Acetyl-CoA synthetase-like"/>
    <property type="match status" value="1"/>
</dbReference>
<evidence type="ECO:0000256" key="1">
    <source>
        <dbReference type="ARBA" id="ARBA00006432"/>
    </source>
</evidence>
<dbReference type="InterPro" id="IPR000873">
    <property type="entry name" value="AMP-dep_synth/lig_dom"/>
</dbReference>
<feature type="domain" description="AMP-dependent synthetase/ligase" evidence="4">
    <location>
        <begin position="8"/>
        <end position="354"/>
    </location>
</feature>
<evidence type="ECO:0000259" key="4">
    <source>
        <dbReference type="Pfam" id="PF00501"/>
    </source>
</evidence>
<dbReference type="OrthoDB" id="9803968at2"/>
<dbReference type="Proteomes" id="UP000037425">
    <property type="component" value="Unassembled WGS sequence"/>
</dbReference>
<sequence>MPFAAALARHADDHPHAPAFRMEGRVFTFGELMSCAGQLVSAFGRLTANTRNKSVLPDTTTLVALEIGNHPLFAAAFVAATSGGHCVALIDPHLPAATRAAMRELLRPDIVVRANGDGLRLDATAAGQSMLFTAGSDEDISPIAIGADDEPFLVVFTSGTTGLPKAIVRDRGSWRRSLKTGQDFFGIDSDTCTFAPGPLAHGLTLYALAETLVAGAEFVGMAHFDAACASETITLQDVRRLVLVPTMLRRLCALPSHSAPTSVQKITVAGAKLTPVDRAAAAQTFPQANIIEYYGASELGFISVAGPGDTPSATAVGRAFPGVGLTVLDESGTTLPLGETGTIFVDSDLISSGYIGAGDGAGLRRVGRLATVGDLGFLDADGTLHLVGRSGGMVLSGGNNIYPQEVEATLAGYADVHAAFVLGLDHPDLGSELAAVIEPNAATIDRAALDCHLDSHLPRYKHPRRIWLCRALPMTQSGKVAAGTLKQWIVDGHDALEPFV</sequence>
<comment type="caution">
    <text evidence="6">The sequence shown here is derived from an EMBL/GenBank/DDBJ whole genome shotgun (WGS) entry which is preliminary data.</text>
</comment>
<comment type="similarity">
    <text evidence="1">Belongs to the ATP-dependent AMP-binding enzyme family.</text>
</comment>
<dbReference type="GO" id="GO:0046872">
    <property type="term" value="F:metal ion binding"/>
    <property type="evidence" value="ECO:0007669"/>
    <property type="project" value="UniProtKB-KW"/>
</dbReference>
<dbReference type="InterPro" id="IPR045851">
    <property type="entry name" value="AMP-bd_C_sf"/>
</dbReference>
<dbReference type="EMBL" id="LGAP01000045">
    <property type="protein sequence ID" value="KOF12921.1"/>
    <property type="molecule type" value="Genomic_DNA"/>
</dbReference>
<dbReference type="Gene3D" id="3.30.300.30">
    <property type="match status" value="1"/>
</dbReference>
<dbReference type="PROSITE" id="PS00455">
    <property type="entry name" value="AMP_BINDING"/>
    <property type="match status" value="1"/>
</dbReference>
<evidence type="ECO:0000256" key="3">
    <source>
        <dbReference type="ARBA" id="ARBA00022723"/>
    </source>
</evidence>
<evidence type="ECO:0000259" key="5">
    <source>
        <dbReference type="Pfam" id="PF13193"/>
    </source>
</evidence>
<feature type="domain" description="AMP-binding enzyme C-terminal" evidence="5">
    <location>
        <begin position="405"/>
        <end position="479"/>
    </location>
</feature>
<dbReference type="PATRIC" id="fig|106592.7.peg.6025"/>
<dbReference type="AlphaFoldDB" id="A0A0L8BE13"/>
<keyword evidence="3" id="KW-0479">Metal-binding</keyword>
<evidence type="ECO:0000256" key="2">
    <source>
        <dbReference type="ARBA" id="ARBA00022598"/>
    </source>
</evidence>
<organism evidence="6 7">
    <name type="scientific">Ensifer adhaerens</name>
    <name type="common">Sinorhizobium morelense</name>
    <dbReference type="NCBI Taxonomy" id="106592"/>
    <lineage>
        <taxon>Bacteria</taxon>
        <taxon>Pseudomonadati</taxon>
        <taxon>Pseudomonadota</taxon>
        <taxon>Alphaproteobacteria</taxon>
        <taxon>Hyphomicrobiales</taxon>
        <taxon>Rhizobiaceae</taxon>
        <taxon>Sinorhizobium/Ensifer group</taxon>
        <taxon>Ensifer</taxon>
    </lineage>
</organism>
<dbReference type="Pfam" id="PF00501">
    <property type="entry name" value="AMP-binding"/>
    <property type="match status" value="1"/>
</dbReference>
<name>A0A0L8BE13_ENSAD</name>